<evidence type="ECO:0000256" key="8">
    <source>
        <dbReference type="ARBA" id="ARBA00022737"/>
    </source>
</evidence>
<dbReference type="SMART" id="SM00077">
    <property type="entry name" value="ITAM"/>
    <property type="match status" value="2"/>
</dbReference>
<evidence type="ECO:0000256" key="3">
    <source>
        <dbReference type="ARBA" id="ARBA00020448"/>
    </source>
</evidence>
<dbReference type="GO" id="GO:0098797">
    <property type="term" value="C:plasma membrane protein complex"/>
    <property type="evidence" value="ECO:0007669"/>
    <property type="project" value="UniProtKB-ARBA"/>
</dbReference>
<keyword evidence="6" id="KW-0812">Transmembrane</keyword>
<organism evidence="18 19">
    <name type="scientific">Knipowitschia caucasica</name>
    <name type="common">Caucasian dwarf goby</name>
    <name type="synonym">Pomatoschistus caucasicus</name>
    <dbReference type="NCBI Taxonomy" id="637954"/>
    <lineage>
        <taxon>Eukaryota</taxon>
        <taxon>Metazoa</taxon>
        <taxon>Chordata</taxon>
        <taxon>Craniata</taxon>
        <taxon>Vertebrata</taxon>
        <taxon>Euteleostomi</taxon>
        <taxon>Actinopterygii</taxon>
        <taxon>Neopterygii</taxon>
        <taxon>Teleostei</taxon>
        <taxon>Neoteleostei</taxon>
        <taxon>Acanthomorphata</taxon>
        <taxon>Gobiaria</taxon>
        <taxon>Gobiiformes</taxon>
        <taxon>Gobioidei</taxon>
        <taxon>Gobiidae</taxon>
        <taxon>Gobiinae</taxon>
        <taxon>Knipowitschia</taxon>
    </lineage>
</organism>
<evidence type="ECO:0000313" key="18">
    <source>
        <dbReference type="EMBL" id="CAL1597976.1"/>
    </source>
</evidence>
<feature type="region of interest" description="Disordered" evidence="16">
    <location>
        <begin position="79"/>
        <end position="115"/>
    </location>
</feature>
<comment type="function">
    <text evidence="15">Part of the TCR-CD3 complex present on T-lymphocyte cell surface that plays an essential role in adaptive immune response. When antigen presenting cells (APCs) activate T-cell receptor (TCR), TCR-mediated signals are transmitted across the cell membrane by the CD3 chains CD3D, CD3E, CD3G and CD3Z. All CD3 chains contain immunoreceptor tyrosine-based activation motifs (ITAMs) in their cytoplasmic domain. Upon TCR engagement, these motifs become phosphorylated by Src family protein tyrosine kinases LCK and FYN, resulting in the activation of downstream signaling pathways. CD3Z ITAMs phosphorylation creates multiple docking sites for the protein kinase ZAP70 leading to ZAP70 phosphorylation and its conversion into a catalytically active enzyme. Plays an important role in intrathymic T-cell differentiation. Additionally, participates in the activity-dependent synapse formation of retinal ganglion cells (RGCs) in both the retina and dorsal lateral geniculate nucleus (dLGN).</text>
</comment>
<dbReference type="GO" id="GO:0002250">
    <property type="term" value="P:adaptive immune response"/>
    <property type="evidence" value="ECO:0007669"/>
    <property type="project" value="UniProtKB-KW"/>
</dbReference>
<keyword evidence="5" id="KW-0597">Phosphoprotein</keyword>
<evidence type="ECO:0000256" key="5">
    <source>
        <dbReference type="ARBA" id="ARBA00022553"/>
    </source>
</evidence>
<dbReference type="InterPro" id="IPR024128">
    <property type="entry name" value="T-cell_CD3_zeta"/>
</dbReference>
<protein>
    <recommendedName>
        <fullName evidence="3">T-cell surface glycoprotein CD3 zeta chain</fullName>
    </recommendedName>
    <alternativeName>
        <fullName evidence="14">T-cell receptor T3 zeta chain</fullName>
    </alternativeName>
</protein>
<keyword evidence="11" id="KW-1064">Adaptive immunity</keyword>
<dbReference type="InterPro" id="IPR003110">
    <property type="entry name" value="Phos_immunorcpt_sig_ITAM"/>
</dbReference>
<keyword evidence="4" id="KW-1003">Cell membrane</keyword>
<evidence type="ECO:0000256" key="12">
    <source>
        <dbReference type="ARBA" id="ARBA00023136"/>
    </source>
</evidence>
<dbReference type="GO" id="GO:0004888">
    <property type="term" value="F:transmembrane signaling receptor activity"/>
    <property type="evidence" value="ECO:0007669"/>
    <property type="project" value="InterPro"/>
</dbReference>
<evidence type="ECO:0000256" key="14">
    <source>
        <dbReference type="ARBA" id="ARBA00030941"/>
    </source>
</evidence>
<evidence type="ECO:0000256" key="13">
    <source>
        <dbReference type="ARBA" id="ARBA00023170"/>
    </source>
</evidence>
<dbReference type="EMBL" id="OZ035844">
    <property type="protein sequence ID" value="CAL1597976.1"/>
    <property type="molecule type" value="Genomic_DNA"/>
</dbReference>
<evidence type="ECO:0000256" key="17">
    <source>
        <dbReference type="SAM" id="SignalP"/>
    </source>
</evidence>
<keyword evidence="8" id="KW-0677">Repeat</keyword>
<keyword evidence="12" id="KW-0472">Membrane</keyword>
<dbReference type="PANTHER" id="PTHR10035">
    <property type="entry name" value="T-CELL SURFACE GLYCOPROTEIN CD3 ZETA CHAIN"/>
    <property type="match status" value="1"/>
</dbReference>
<dbReference type="Pfam" id="PF11628">
    <property type="entry name" value="TCR_zetazeta"/>
    <property type="match status" value="1"/>
</dbReference>
<sequence>MRRLALLLLLPLSADGLSLYDPRLCFLLDGLLGLYGLFITAMFLREKFFGVKVKSDNKQHTSVLAQGQDSLYTGLTRREESEYRELPRRERRNEQLYQGLSAATRDTYDSLHQKR</sequence>
<evidence type="ECO:0000256" key="15">
    <source>
        <dbReference type="ARBA" id="ARBA00045360"/>
    </source>
</evidence>
<name>A0AAV2L6X4_KNICA</name>
<evidence type="ECO:0000256" key="16">
    <source>
        <dbReference type="SAM" id="MobiDB-lite"/>
    </source>
</evidence>
<evidence type="ECO:0000256" key="6">
    <source>
        <dbReference type="ARBA" id="ARBA00022692"/>
    </source>
</evidence>
<evidence type="ECO:0000256" key="7">
    <source>
        <dbReference type="ARBA" id="ARBA00022729"/>
    </source>
</evidence>
<dbReference type="GO" id="GO:0007166">
    <property type="term" value="P:cell surface receptor signaling pathway"/>
    <property type="evidence" value="ECO:0007669"/>
    <property type="project" value="InterPro"/>
</dbReference>
<dbReference type="InterPro" id="IPR021663">
    <property type="entry name" value="CD3_zeta/IgE_Fc_rcpt_gamma"/>
</dbReference>
<keyword evidence="10" id="KW-1133">Transmembrane helix</keyword>
<dbReference type="PROSITE" id="PS51055">
    <property type="entry name" value="ITAM_1"/>
    <property type="match status" value="1"/>
</dbReference>
<dbReference type="Pfam" id="PF02189">
    <property type="entry name" value="ITAM"/>
    <property type="match status" value="1"/>
</dbReference>
<gene>
    <name evidence="18" type="ORF">KC01_LOCUS26437</name>
</gene>
<dbReference type="AlphaFoldDB" id="A0AAV2L6X4"/>
<evidence type="ECO:0000256" key="10">
    <source>
        <dbReference type="ARBA" id="ARBA00022989"/>
    </source>
</evidence>
<feature type="signal peptide" evidence="17">
    <location>
        <begin position="1"/>
        <end position="16"/>
    </location>
</feature>
<comment type="similarity">
    <text evidence="2">Belongs to the CD3Z/FCER1G family.</text>
</comment>
<evidence type="ECO:0000256" key="9">
    <source>
        <dbReference type="ARBA" id="ARBA00022859"/>
    </source>
</evidence>
<dbReference type="Proteomes" id="UP001497482">
    <property type="component" value="Chromosome 22"/>
</dbReference>
<reference evidence="18 19" key="1">
    <citation type="submission" date="2024-04" db="EMBL/GenBank/DDBJ databases">
        <authorList>
            <person name="Waldvogel A.-M."/>
            <person name="Schoenle A."/>
        </authorList>
    </citation>
    <scope>NUCLEOTIDE SEQUENCE [LARGE SCALE GENOMIC DNA]</scope>
</reference>
<feature type="chain" id="PRO_5043472258" description="T-cell surface glycoprotein CD3 zeta chain" evidence="17">
    <location>
        <begin position="17"/>
        <end position="115"/>
    </location>
</feature>
<comment type="subcellular location">
    <subcellularLocation>
        <location evidence="1">Cell membrane</location>
        <topology evidence="1">Single-pass type I membrane protein</topology>
    </subcellularLocation>
</comment>
<proteinExistence type="inferred from homology"/>
<evidence type="ECO:0000256" key="1">
    <source>
        <dbReference type="ARBA" id="ARBA00004251"/>
    </source>
</evidence>
<dbReference type="PANTHER" id="PTHR10035:SF2">
    <property type="entry name" value="T-CELL SURFACE GLYCOPROTEIN CD3 ZETA CHAIN"/>
    <property type="match status" value="1"/>
</dbReference>
<evidence type="ECO:0000256" key="2">
    <source>
        <dbReference type="ARBA" id="ARBA00007280"/>
    </source>
</evidence>
<feature type="compositionally biased region" description="Basic and acidic residues" evidence="16">
    <location>
        <begin position="106"/>
        <end position="115"/>
    </location>
</feature>
<accession>A0AAV2L6X4</accession>
<evidence type="ECO:0000256" key="11">
    <source>
        <dbReference type="ARBA" id="ARBA00023130"/>
    </source>
</evidence>
<feature type="compositionally biased region" description="Basic and acidic residues" evidence="16">
    <location>
        <begin position="79"/>
        <end position="94"/>
    </location>
</feature>
<keyword evidence="19" id="KW-1185">Reference proteome</keyword>
<evidence type="ECO:0000313" key="19">
    <source>
        <dbReference type="Proteomes" id="UP001497482"/>
    </source>
</evidence>
<evidence type="ECO:0000256" key="4">
    <source>
        <dbReference type="ARBA" id="ARBA00022475"/>
    </source>
</evidence>
<keyword evidence="7 17" id="KW-0732">Signal</keyword>
<keyword evidence="13" id="KW-0675">Receptor</keyword>
<keyword evidence="9" id="KW-0391">Immunity</keyword>